<evidence type="ECO:0000313" key="2">
    <source>
        <dbReference type="Proteomes" id="UP000240728"/>
    </source>
</evidence>
<dbReference type="Pfam" id="PF07383">
    <property type="entry name" value="DUF1496"/>
    <property type="match status" value="1"/>
</dbReference>
<protein>
    <submittedName>
        <fullName evidence="1">DUF1496 domain-containing protein</fullName>
    </submittedName>
</protein>
<accession>A0AAX0YVY8</accession>
<dbReference type="AlphaFoldDB" id="A0AAX0YVY8"/>
<comment type="caution">
    <text evidence="1">The sequence shown here is derived from an EMBL/GenBank/DDBJ whole genome shotgun (WGS) entry which is preliminary data.</text>
</comment>
<reference evidence="1 2" key="1">
    <citation type="submission" date="2018-01" db="EMBL/GenBank/DDBJ databases">
        <title>Whole genome sequencing of Histamine producing bacteria.</title>
        <authorList>
            <person name="Butler K."/>
        </authorList>
    </citation>
    <scope>NUCLEOTIDE SEQUENCE [LARGE SCALE GENOMIC DNA]</scope>
    <source>
        <strain evidence="1 2">A1-4</strain>
    </source>
</reference>
<sequence>MRFLKHGLLVMIGAIGFVTISDAKQYGTEQMVTIQPVAELQLSNLPQRHCLYAGKAYSLGAIISTRNIELECRPISNIELNGALKWVVLQQTQKSTLSQNK</sequence>
<proteinExistence type="predicted"/>
<name>A0AAX0YVY8_9GAMM</name>
<keyword evidence="2" id="KW-1185">Reference proteome</keyword>
<dbReference type="Proteomes" id="UP000240728">
    <property type="component" value="Unassembled WGS sequence"/>
</dbReference>
<dbReference type="EMBL" id="PYOZ01000003">
    <property type="protein sequence ID" value="PSX45665.1"/>
    <property type="molecule type" value="Genomic_DNA"/>
</dbReference>
<gene>
    <name evidence="1" type="ORF">C0W53_06500</name>
</gene>
<dbReference type="RefSeq" id="WP_052671661.1">
    <property type="nucleotide sequence ID" value="NZ_JAUZMV010000002.1"/>
</dbReference>
<evidence type="ECO:0000313" key="1">
    <source>
        <dbReference type="EMBL" id="PSX45665.1"/>
    </source>
</evidence>
<organism evidence="1 2">
    <name type="scientific">Photobacterium kishitanii</name>
    <dbReference type="NCBI Taxonomy" id="318456"/>
    <lineage>
        <taxon>Bacteria</taxon>
        <taxon>Pseudomonadati</taxon>
        <taxon>Pseudomonadota</taxon>
        <taxon>Gammaproteobacteria</taxon>
        <taxon>Vibrionales</taxon>
        <taxon>Vibrionaceae</taxon>
        <taxon>Photobacterium</taxon>
    </lineage>
</organism>
<dbReference type="InterPro" id="IPR009971">
    <property type="entry name" value="DUF1496"/>
</dbReference>